<dbReference type="SUPFAM" id="SSF56601">
    <property type="entry name" value="beta-lactamase/transpeptidase-like"/>
    <property type="match status" value="1"/>
</dbReference>
<dbReference type="GO" id="GO:0008658">
    <property type="term" value="F:penicillin binding"/>
    <property type="evidence" value="ECO:0007669"/>
    <property type="project" value="InterPro"/>
</dbReference>
<comment type="subcellular location">
    <subcellularLocation>
        <location evidence="1">Membrane</location>
    </subcellularLocation>
</comment>
<dbReference type="Gene3D" id="3.90.1310.10">
    <property type="entry name" value="Penicillin-binding protein 2a (Domain 2)"/>
    <property type="match status" value="1"/>
</dbReference>
<dbReference type="PANTHER" id="PTHR30627">
    <property type="entry name" value="PEPTIDOGLYCAN D,D-TRANSPEPTIDASE"/>
    <property type="match status" value="1"/>
</dbReference>
<dbReference type="GO" id="GO:0071555">
    <property type="term" value="P:cell wall organization"/>
    <property type="evidence" value="ECO:0007669"/>
    <property type="project" value="TreeGrafter"/>
</dbReference>
<dbReference type="InterPro" id="IPR050515">
    <property type="entry name" value="Beta-lactam/transpept"/>
</dbReference>
<evidence type="ECO:0000313" key="6">
    <source>
        <dbReference type="Proteomes" id="UP000745577"/>
    </source>
</evidence>
<dbReference type="GO" id="GO:0005886">
    <property type="term" value="C:plasma membrane"/>
    <property type="evidence" value="ECO:0007669"/>
    <property type="project" value="TreeGrafter"/>
</dbReference>
<reference evidence="5" key="1">
    <citation type="submission" date="2020-04" db="EMBL/GenBank/DDBJ databases">
        <authorList>
            <person name="Zhang T."/>
        </authorList>
    </citation>
    <scope>NUCLEOTIDE SEQUENCE</scope>
    <source>
        <strain evidence="5">HKST-UBA15</strain>
    </source>
</reference>
<evidence type="ECO:0000259" key="4">
    <source>
        <dbReference type="Pfam" id="PF03717"/>
    </source>
</evidence>
<accession>A0A955KZS0</accession>
<proteinExistence type="predicted"/>
<dbReference type="InterPro" id="IPR005311">
    <property type="entry name" value="PBP_dimer"/>
</dbReference>
<name>A0A955KZS0_9BACT</name>
<dbReference type="InterPro" id="IPR012338">
    <property type="entry name" value="Beta-lactam/transpept-like"/>
</dbReference>
<dbReference type="InterPro" id="IPR001460">
    <property type="entry name" value="PCN-bd_Tpept"/>
</dbReference>
<dbReference type="Pfam" id="PF03717">
    <property type="entry name" value="PBP_dimer"/>
    <property type="match status" value="1"/>
</dbReference>
<sequence length="578" mass="64082">MQFLQGRQNLLAATRTSQNVSLVLPQRGVIYDVNGNILAYNAPTYSIYADKTLIDVENEREIFSKLAKVIDYDVEVLLDVYRTELYSIAKEEKLIRVLSGINSDTYFELVDNADELLGITIQNDTQRRYSDPEYFSHIIGYIGKPTEDELSDEVFTVSKVGKLGVEKVYDDYLRGKVGKKIEQKQYLEDIESTFISENKVDGDNLHLTIDSRWQKKLSDIMEESLEQVEGFASAGIIMDSNTGEIKAMVGIPGYDNNLFSDGIKNEQYQKFLNDDKTPLLNRPIALQLPSGSIFKVIGASAGLESGVINRNTIIRSEGCLELSAGIVFCEADKKVLGNLNVVQALSQSSNIFFCKVAMSLNRDAEGIYTTLKYAEDYGLGSKTGIDLYGEQVGSLPSPELKKKLFNENWYLGDDCNSMIGQGLLTVTPIQMVVVASAINNGGEILKPHVLDKVVSQENEIVKESQKEVARKVNVSEDNLNIIKEGMRSAAKEGSGSILRDLDADIIIKTGSADASEVINGKVYSGAHSWIMGCFSHEGSDNCFVVIQQWAGRGYQTVPIIKKFINCVQKDFSPNCEQI</sequence>
<dbReference type="EMBL" id="JAGQLL010000034">
    <property type="protein sequence ID" value="MCA9380162.1"/>
    <property type="molecule type" value="Genomic_DNA"/>
</dbReference>
<dbReference type="SUPFAM" id="SSF56519">
    <property type="entry name" value="Penicillin binding protein dimerisation domain"/>
    <property type="match status" value="1"/>
</dbReference>
<organism evidence="5 6">
    <name type="scientific">Candidatus Dojkabacteria bacterium</name>
    <dbReference type="NCBI Taxonomy" id="2099670"/>
    <lineage>
        <taxon>Bacteria</taxon>
        <taxon>Candidatus Dojkabacteria</taxon>
    </lineage>
</organism>
<feature type="domain" description="Penicillin-binding protein transpeptidase" evidence="3">
    <location>
        <begin position="236"/>
        <end position="562"/>
    </location>
</feature>
<comment type="caution">
    <text evidence="5">The sequence shown here is derived from an EMBL/GenBank/DDBJ whole genome shotgun (WGS) entry which is preliminary data.</text>
</comment>
<feature type="domain" description="Penicillin-binding protein dimerisation" evidence="4">
    <location>
        <begin position="25"/>
        <end position="182"/>
    </location>
</feature>
<evidence type="ECO:0000256" key="1">
    <source>
        <dbReference type="ARBA" id="ARBA00004370"/>
    </source>
</evidence>
<dbReference type="Gene3D" id="3.40.710.10">
    <property type="entry name" value="DD-peptidase/beta-lactamase superfamily"/>
    <property type="match status" value="1"/>
</dbReference>
<evidence type="ECO:0000256" key="2">
    <source>
        <dbReference type="ARBA" id="ARBA00023136"/>
    </source>
</evidence>
<dbReference type="InterPro" id="IPR036138">
    <property type="entry name" value="PBP_dimer_sf"/>
</dbReference>
<keyword evidence="2" id="KW-0472">Membrane</keyword>
<protein>
    <recommendedName>
        <fullName evidence="7">Penicillin-binding protein 2</fullName>
    </recommendedName>
</protein>
<gene>
    <name evidence="5" type="ORF">KC675_03205</name>
</gene>
<dbReference type="Pfam" id="PF00905">
    <property type="entry name" value="Transpeptidase"/>
    <property type="match status" value="1"/>
</dbReference>
<evidence type="ECO:0000259" key="3">
    <source>
        <dbReference type="Pfam" id="PF00905"/>
    </source>
</evidence>
<dbReference type="Proteomes" id="UP000745577">
    <property type="component" value="Unassembled WGS sequence"/>
</dbReference>
<evidence type="ECO:0000313" key="5">
    <source>
        <dbReference type="EMBL" id="MCA9380162.1"/>
    </source>
</evidence>
<reference evidence="5" key="2">
    <citation type="journal article" date="2021" name="Microbiome">
        <title>Successional dynamics and alternative stable states in a saline activated sludge microbial community over 9 years.</title>
        <authorList>
            <person name="Wang Y."/>
            <person name="Ye J."/>
            <person name="Ju F."/>
            <person name="Liu L."/>
            <person name="Boyd J.A."/>
            <person name="Deng Y."/>
            <person name="Parks D.H."/>
            <person name="Jiang X."/>
            <person name="Yin X."/>
            <person name="Woodcroft B.J."/>
            <person name="Tyson G.W."/>
            <person name="Hugenholtz P."/>
            <person name="Polz M.F."/>
            <person name="Zhang T."/>
        </authorList>
    </citation>
    <scope>NUCLEOTIDE SEQUENCE</scope>
    <source>
        <strain evidence="5">HKST-UBA15</strain>
    </source>
</reference>
<dbReference type="AlphaFoldDB" id="A0A955KZS0"/>
<evidence type="ECO:0008006" key="7">
    <source>
        <dbReference type="Google" id="ProtNLM"/>
    </source>
</evidence>